<feature type="compositionally biased region" description="Low complexity" evidence="1">
    <location>
        <begin position="475"/>
        <end position="486"/>
    </location>
</feature>
<gene>
    <name evidence="2" type="ordered locus">Strop_1434</name>
</gene>
<feature type="compositionally biased region" description="Gly residues" evidence="1">
    <location>
        <begin position="405"/>
        <end position="417"/>
    </location>
</feature>
<reference evidence="3" key="1">
    <citation type="journal article" date="2007" name="Proc. Natl. Acad. Sci. U.S.A.">
        <title>Genome sequencing reveals complex secondary metabolome in the marine actinomycete Salinispora tropica.</title>
        <authorList>
            <person name="Udwary D.W."/>
            <person name="Zeigler L."/>
            <person name="Asolkar R.N."/>
            <person name="Singan V."/>
            <person name="Lapidus A."/>
            <person name="Fenical W."/>
            <person name="Jensen P.R."/>
            <person name="Moore B.S."/>
        </authorList>
    </citation>
    <scope>NUCLEOTIDE SEQUENCE [LARGE SCALE GENOMIC DNA]</scope>
    <source>
        <strain evidence="3">ATCC BAA-916 / DSM 44818 / CNB-440</strain>
    </source>
</reference>
<dbReference type="EMBL" id="CP000667">
    <property type="protein sequence ID" value="ABP53900.1"/>
    <property type="molecule type" value="Genomic_DNA"/>
</dbReference>
<proteinExistence type="predicted"/>
<feature type="compositionally biased region" description="Polar residues" evidence="1">
    <location>
        <begin position="373"/>
        <end position="384"/>
    </location>
</feature>
<feature type="region of interest" description="Disordered" evidence="1">
    <location>
        <begin position="256"/>
        <end position="639"/>
    </location>
</feature>
<feature type="compositionally biased region" description="Basic and acidic residues" evidence="1">
    <location>
        <begin position="606"/>
        <end position="616"/>
    </location>
</feature>
<dbReference type="Proteomes" id="UP000000235">
    <property type="component" value="Chromosome"/>
</dbReference>
<dbReference type="KEGG" id="stp:Strop_1434"/>
<feature type="compositionally biased region" description="Low complexity" evidence="1">
    <location>
        <begin position="532"/>
        <end position="543"/>
    </location>
</feature>
<protein>
    <submittedName>
        <fullName evidence="2">Uncharacterized protein</fullName>
    </submittedName>
</protein>
<feature type="compositionally biased region" description="Gly residues" evidence="1">
    <location>
        <begin position="462"/>
        <end position="474"/>
    </location>
</feature>
<dbReference type="HOGENOM" id="CLU_462222_0_0_11"/>
<feature type="compositionally biased region" description="Low complexity" evidence="1">
    <location>
        <begin position="418"/>
        <end position="429"/>
    </location>
</feature>
<accession>A4X4V0</accession>
<evidence type="ECO:0000313" key="3">
    <source>
        <dbReference type="Proteomes" id="UP000000235"/>
    </source>
</evidence>
<feature type="compositionally biased region" description="Polar residues" evidence="1">
    <location>
        <begin position="353"/>
        <end position="366"/>
    </location>
</feature>
<name>A4X4V0_SALTO</name>
<keyword evidence="3" id="KW-1185">Reference proteome</keyword>
<feature type="compositionally biased region" description="Gly residues" evidence="1">
    <location>
        <begin position="519"/>
        <end position="531"/>
    </location>
</feature>
<evidence type="ECO:0000313" key="2">
    <source>
        <dbReference type="EMBL" id="ABP53900.1"/>
    </source>
</evidence>
<evidence type="ECO:0000256" key="1">
    <source>
        <dbReference type="SAM" id="MobiDB-lite"/>
    </source>
</evidence>
<dbReference type="AlphaFoldDB" id="A4X4V0"/>
<organism evidence="2 3">
    <name type="scientific">Salinispora tropica (strain ATCC BAA-916 / DSM 44818 / JCM 13857 / NBRC 105044 / CNB-440)</name>
    <dbReference type="NCBI Taxonomy" id="369723"/>
    <lineage>
        <taxon>Bacteria</taxon>
        <taxon>Bacillati</taxon>
        <taxon>Actinomycetota</taxon>
        <taxon>Actinomycetes</taxon>
        <taxon>Micromonosporales</taxon>
        <taxon>Micromonosporaceae</taxon>
        <taxon>Salinispora</taxon>
    </lineage>
</organism>
<sequence>MNPSLVSPTWRCEWESDVVKAKDLSGDEDAWIWKEIKAAVNGGSEIAAGDEDARDTAQGVSNPSTFYDLASALAKVKATLVYCRDVISFSADDIAGEESQWFKGEAAAYFHAHMMAVVDSFDSYIVGLEEDLDARPVRHDVIAELTHAGNELGRARSWLQEIDHHYASEAKRLGAEVMDNGLIRVSDRPDVVELLNQDMRRVFKGLKETYGLAVNSIDSSEIAPMPPLPPPEKAPIRDPGVSVDTEPVDLGIGGDSVRPHAAPWGGSGSGGEPVEFPGGLGSGGEPVEFPGGLGSGGEPVEFPGGLGPGGESVELPHGSEGEGFSDSKFSPSDGLGGSDFGIAPGTNLAGADTLSQPSPFLGSQTGPGALGPNNGTQNLTTPTASFAPHSGGVGGGGPMPFVPGAPGGSPRSGGGSRSSGSVGRSSPASFVPGRGSGGGDPQKLRRGPVLGGGGPMPFVPGAPGGSPRSGGGSRSSGSVGRSSPASFVPGRGSGGGDPQKLRRGPVLGGGGPMPFVPGAPGGSPRSGGGSRSSGSVGRSSPASFVPGRGSGGGDSLRRTGDTGGQRSYSAGPGSASRAEGPSKLRKAAGNGGVPLVGSGAPPAAGKDAKRERKTWLLEEDDVWGAHPESPAGPIGRKDR</sequence>